<keyword evidence="5" id="KW-0808">Transferase</keyword>
<dbReference type="InterPro" id="IPR001227">
    <property type="entry name" value="Ac_transferase_dom_sf"/>
</dbReference>
<evidence type="ECO:0000256" key="10">
    <source>
        <dbReference type="ARBA" id="ARBA00023160"/>
    </source>
</evidence>
<dbReference type="Gene3D" id="3.30.70.250">
    <property type="entry name" value="Malonyl-CoA ACP transacylase, ACP-binding"/>
    <property type="match status" value="1"/>
</dbReference>
<evidence type="ECO:0000313" key="18">
    <source>
        <dbReference type="Ensembl" id="ENSMMOP00000001867.1"/>
    </source>
</evidence>
<dbReference type="PANTHER" id="PTHR47170">
    <property type="entry name" value="MALONYL-COA ACP TRANSACYLASE, ACP-BINDING"/>
    <property type="match status" value="1"/>
</dbReference>
<keyword evidence="7" id="KW-0809">Transit peptide</keyword>
<keyword evidence="19" id="KW-1185">Reference proteome</keyword>
<dbReference type="AlphaFoldDB" id="A0A3Q3VTD9"/>
<keyword evidence="8" id="KW-0443">Lipid metabolism</keyword>
<name>A0A3Q3VTD9_MOLML</name>
<dbReference type="InterPro" id="IPR016035">
    <property type="entry name" value="Acyl_Trfase/lysoPLipase"/>
</dbReference>
<evidence type="ECO:0000256" key="1">
    <source>
        <dbReference type="ARBA" id="ARBA00004173"/>
    </source>
</evidence>
<evidence type="ECO:0000256" key="12">
    <source>
        <dbReference type="ARBA" id="ARBA00061523"/>
    </source>
</evidence>
<dbReference type="InterPro" id="IPR016036">
    <property type="entry name" value="Malonyl_transacylase_ACP-bd"/>
</dbReference>
<evidence type="ECO:0000256" key="14">
    <source>
        <dbReference type="ARBA" id="ARBA00077751"/>
    </source>
</evidence>
<evidence type="ECO:0000256" key="11">
    <source>
        <dbReference type="ARBA" id="ARBA00048404"/>
    </source>
</evidence>
<dbReference type="UniPathway" id="UPA00094"/>
<evidence type="ECO:0000256" key="8">
    <source>
        <dbReference type="ARBA" id="ARBA00023098"/>
    </source>
</evidence>
<sequence>MFPPVVVGVTAASRRKVRSLFSLGRRQSTSQPEPPASPRDTEPSVETQRRPGKDPSDCSVLLFPGQGSQFVGMGRGLLKYPNVKEMFAVARKILGYDLLSLCLEGPEEELMKTVHCQPAVFVTSLAAVERLNHENPKVAIETCVAAAGFSVGEFAALVFSGSMNYAEALYAVKVRAEAMQKASELVPSGMLSVIGRPQAQYKYACVQAKEHCKSVGIKEPVCSVANYLFPDGRVIAGHKEALDFLQQNSRHLQFMRTKSLPVSGAFHTELMESATEPLREVLRQVEVRRPEISVYSNVDGKRYMNESHVRRQLVKQLVSPVKWEQTLHEIYERTQGTKFPHTYEVGPGKQLGATLQKCNRKAFVTYAHVAVSMHLFLDPSEFRMGLRLKNTGTLL</sequence>
<evidence type="ECO:0000256" key="7">
    <source>
        <dbReference type="ARBA" id="ARBA00022946"/>
    </source>
</evidence>
<feature type="region of interest" description="Disordered" evidence="16">
    <location>
        <begin position="20"/>
        <end position="57"/>
    </location>
</feature>
<dbReference type="InterPro" id="IPR052760">
    <property type="entry name" value="Mitochondrial_malonyltrans"/>
</dbReference>
<dbReference type="Ensembl" id="ENSMMOT00000001902.1">
    <property type="protein sequence ID" value="ENSMMOP00000001867.1"/>
    <property type="gene ID" value="ENSMMOG00000001571.1"/>
</dbReference>
<feature type="compositionally biased region" description="Basic and acidic residues" evidence="16">
    <location>
        <begin position="39"/>
        <end position="56"/>
    </location>
</feature>
<organism evidence="18 19">
    <name type="scientific">Mola mola</name>
    <name type="common">Ocean sunfish</name>
    <name type="synonym">Tetraodon mola</name>
    <dbReference type="NCBI Taxonomy" id="94237"/>
    <lineage>
        <taxon>Eukaryota</taxon>
        <taxon>Metazoa</taxon>
        <taxon>Chordata</taxon>
        <taxon>Craniata</taxon>
        <taxon>Vertebrata</taxon>
        <taxon>Euteleostomi</taxon>
        <taxon>Actinopterygii</taxon>
        <taxon>Neopterygii</taxon>
        <taxon>Teleostei</taxon>
        <taxon>Neoteleostei</taxon>
        <taxon>Acanthomorphata</taxon>
        <taxon>Eupercaria</taxon>
        <taxon>Tetraodontiformes</taxon>
        <taxon>Molidae</taxon>
        <taxon>Mola</taxon>
    </lineage>
</organism>
<dbReference type="OMA" id="AANYNCP"/>
<evidence type="ECO:0000313" key="19">
    <source>
        <dbReference type="Proteomes" id="UP000261620"/>
    </source>
</evidence>
<comment type="subcellular location">
    <subcellularLocation>
        <location evidence="1">Mitochondrion</location>
    </subcellularLocation>
</comment>
<keyword evidence="9" id="KW-0496">Mitochondrion</keyword>
<keyword evidence="6" id="KW-0276">Fatty acid metabolism</keyword>
<evidence type="ECO:0000256" key="3">
    <source>
        <dbReference type="ARBA" id="ARBA00013258"/>
    </source>
</evidence>
<dbReference type="FunFam" id="3.30.70.250:FF:000005">
    <property type="entry name" value="Malonyl-CoA-acyl carrier protein transacylase, mitochondrial"/>
    <property type="match status" value="1"/>
</dbReference>
<comment type="similarity">
    <text evidence="12">Belongs to the type II malonyltransferase family.</text>
</comment>
<dbReference type="GO" id="GO:0004314">
    <property type="term" value="F:[acyl-carrier-protein] S-malonyltransferase activity"/>
    <property type="evidence" value="ECO:0007669"/>
    <property type="project" value="UniProtKB-EC"/>
</dbReference>
<reference evidence="18" key="1">
    <citation type="submission" date="2025-08" db="UniProtKB">
        <authorList>
            <consortium name="Ensembl"/>
        </authorList>
    </citation>
    <scope>IDENTIFICATION</scope>
</reference>
<dbReference type="GO" id="GO:0005739">
    <property type="term" value="C:mitochondrion"/>
    <property type="evidence" value="ECO:0007669"/>
    <property type="project" value="UniProtKB-SubCell"/>
</dbReference>
<evidence type="ECO:0000256" key="6">
    <source>
        <dbReference type="ARBA" id="ARBA00022832"/>
    </source>
</evidence>
<comment type="catalytic activity">
    <reaction evidence="11">
        <text>holo-[ACP] + malonyl-CoA = malonyl-[ACP] + CoA</text>
        <dbReference type="Rhea" id="RHEA:41792"/>
        <dbReference type="Rhea" id="RHEA-COMP:9623"/>
        <dbReference type="Rhea" id="RHEA-COMP:9685"/>
        <dbReference type="ChEBI" id="CHEBI:57287"/>
        <dbReference type="ChEBI" id="CHEBI:57384"/>
        <dbReference type="ChEBI" id="CHEBI:64479"/>
        <dbReference type="ChEBI" id="CHEBI:78449"/>
        <dbReference type="EC" id="2.3.1.39"/>
    </reaction>
    <physiologicalReaction direction="left-to-right" evidence="11">
        <dbReference type="Rhea" id="RHEA:41793"/>
    </physiologicalReaction>
</comment>
<dbReference type="PANTHER" id="PTHR47170:SF2">
    <property type="entry name" value="MALONYL-COA:ACP TRANSACYLASE (MAT) DOMAIN-CONTAINING PROTEIN"/>
    <property type="match status" value="1"/>
</dbReference>
<dbReference type="Gene3D" id="3.40.366.10">
    <property type="entry name" value="Malonyl-Coenzyme A Acyl Carrier Protein, domain 2"/>
    <property type="match status" value="1"/>
</dbReference>
<dbReference type="GO" id="GO:0006633">
    <property type="term" value="P:fatty acid biosynthetic process"/>
    <property type="evidence" value="ECO:0007669"/>
    <property type="project" value="UniProtKB-UniPathway"/>
</dbReference>
<evidence type="ECO:0000256" key="16">
    <source>
        <dbReference type="SAM" id="MobiDB-lite"/>
    </source>
</evidence>
<evidence type="ECO:0000256" key="13">
    <source>
        <dbReference type="ARBA" id="ARBA00069490"/>
    </source>
</evidence>
<reference evidence="18" key="2">
    <citation type="submission" date="2025-09" db="UniProtKB">
        <authorList>
            <consortium name="Ensembl"/>
        </authorList>
    </citation>
    <scope>IDENTIFICATION</scope>
</reference>
<dbReference type="SMART" id="SM00827">
    <property type="entry name" value="PKS_AT"/>
    <property type="match status" value="1"/>
</dbReference>
<dbReference type="SUPFAM" id="SSF52151">
    <property type="entry name" value="FabD/lysophospholipase-like"/>
    <property type="match status" value="1"/>
</dbReference>
<keyword evidence="10" id="KW-0275">Fatty acid biosynthesis</keyword>
<proteinExistence type="inferred from homology"/>
<accession>A0A3Q3VTD9</accession>
<evidence type="ECO:0000259" key="17">
    <source>
        <dbReference type="SMART" id="SM00827"/>
    </source>
</evidence>
<evidence type="ECO:0000256" key="5">
    <source>
        <dbReference type="ARBA" id="ARBA00022679"/>
    </source>
</evidence>
<comment type="pathway">
    <text evidence="2">Lipid metabolism; fatty acid biosynthesis.</text>
</comment>
<dbReference type="SUPFAM" id="SSF55048">
    <property type="entry name" value="Probable ACP-binding domain of malonyl-CoA ACP transacylase"/>
    <property type="match status" value="1"/>
</dbReference>
<feature type="domain" description="Malonyl-CoA:ACP transacylase (MAT)" evidence="17">
    <location>
        <begin position="62"/>
        <end position="375"/>
    </location>
</feature>
<dbReference type="Pfam" id="PF00698">
    <property type="entry name" value="Acyl_transf_1"/>
    <property type="match status" value="1"/>
</dbReference>
<dbReference type="InterPro" id="IPR014043">
    <property type="entry name" value="Acyl_transferase_dom"/>
</dbReference>
<evidence type="ECO:0000256" key="2">
    <source>
        <dbReference type="ARBA" id="ARBA00005194"/>
    </source>
</evidence>
<protein>
    <recommendedName>
        <fullName evidence="13">Malonyl-CoA-acyl carrier protein transacylase, mitochondrial</fullName>
        <ecNumber evidence="3">2.3.1.39</ecNumber>
    </recommendedName>
    <alternativeName>
        <fullName evidence="15">Mitochondrial malonyltransferase</fullName>
    </alternativeName>
    <alternativeName>
        <fullName evidence="14">[Acyl-carrier-protein] malonyltransferase</fullName>
    </alternativeName>
</protein>
<keyword evidence="4" id="KW-0444">Lipid biosynthesis</keyword>
<evidence type="ECO:0000256" key="4">
    <source>
        <dbReference type="ARBA" id="ARBA00022516"/>
    </source>
</evidence>
<dbReference type="EC" id="2.3.1.39" evidence="3"/>
<evidence type="ECO:0000256" key="9">
    <source>
        <dbReference type="ARBA" id="ARBA00023128"/>
    </source>
</evidence>
<dbReference type="Proteomes" id="UP000261620">
    <property type="component" value="Unplaced"/>
</dbReference>
<evidence type="ECO:0000256" key="15">
    <source>
        <dbReference type="ARBA" id="ARBA00083656"/>
    </source>
</evidence>
<dbReference type="STRING" id="94237.ENSMMOP00000001867"/>